<dbReference type="EMBL" id="SLVU01000008">
    <property type="protein sequence ID" value="TCN30207.1"/>
    <property type="molecule type" value="Genomic_DNA"/>
</dbReference>
<proteinExistence type="predicted"/>
<evidence type="ECO:0000259" key="1">
    <source>
        <dbReference type="SMART" id="SM00421"/>
    </source>
</evidence>
<dbReference type="GO" id="GO:0006355">
    <property type="term" value="P:regulation of DNA-templated transcription"/>
    <property type="evidence" value="ECO:0007669"/>
    <property type="project" value="InterPro"/>
</dbReference>
<feature type="domain" description="HTH luxR-type" evidence="1">
    <location>
        <begin position="300"/>
        <end position="357"/>
    </location>
</feature>
<dbReference type="SUPFAM" id="SSF46894">
    <property type="entry name" value="C-terminal effector domain of the bipartite response regulators"/>
    <property type="match status" value="1"/>
</dbReference>
<dbReference type="RefSeq" id="WP_207907860.1">
    <property type="nucleotide sequence ID" value="NZ_SLVU01000008.1"/>
</dbReference>
<dbReference type="InterPro" id="IPR000792">
    <property type="entry name" value="Tscrpt_reg_LuxR_C"/>
</dbReference>
<dbReference type="GO" id="GO:0003677">
    <property type="term" value="F:DNA binding"/>
    <property type="evidence" value="ECO:0007669"/>
    <property type="project" value="UniProtKB-KW"/>
</dbReference>
<keyword evidence="2" id="KW-0238">DNA-binding</keyword>
<comment type="caution">
    <text evidence="2">The sequence shown here is derived from an EMBL/GenBank/DDBJ whole genome shotgun (WGS) entry which is preliminary data.</text>
</comment>
<accession>A0A4R2BR87</accession>
<gene>
    <name evidence="2" type="ORF">EV184_10878</name>
</gene>
<dbReference type="AlphaFoldDB" id="A0A4R2BR87"/>
<evidence type="ECO:0000313" key="3">
    <source>
        <dbReference type="Proteomes" id="UP000295043"/>
    </source>
</evidence>
<dbReference type="Proteomes" id="UP000295043">
    <property type="component" value="Unassembled WGS sequence"/>
</dbReference>
<reference evidence="2 3" key="1">
    <citation type="submission" date="2019-03" db="EMBL/GenBank/DDBJ databases">
        <title>Genomic Encyclopedia of Type Strains, Phase IV (KMG-V): Genome sequencing to study the core and pangenomes of soil and plant-associated prokaryotes.</title>
        <authorList>
            <person name="Whitman W."/>
        </authorList>
    </citation>
    <scope>NUCLEOTIDE SEQUENCE [LARGE SCALE GENOMIC DNA]</scope>
    <source>
        <strain evidence="2 3">23C40</strain>
    </source>
</reference>
<name>A0A4R2BR87_9HYPH</name>
<organism evidence="2 3">
    <name type="scientific">Sinorhizobium americanum</name>
    <dbReference type="NCBI Taxonomy" id="194963"/>
    <lineage>
        <taxon>Bacteria</taxon>
        <taxon>Pseudomonadati</taxon>
        <taxon>Pseudomonadota</taxon>
        <taxon>Alphaproteobacteria</taxon>
        <taxon>Hyphomicrobiales</taxon>
        <taxon>Rhizobiaceae</taxon>
        <taxon>Sinorhizobium/Ensifer group</taxon>
        <taxon>Sinorhizobium</taxon>
    </lineage>
</organism>
<dbReference type="SMART" id="SM00421">
    <property type="entry name" value="HTH_LUXR"/>
    <property type="match status" value="1"/>
</dbReference>
<dbReference type="InterPro" id="IPR016032">
    <property type="entry name" value="Sig_transdc_resp-reg_C-effctor"/>
</dbReference>
<protein>
    <submittedName>
        <fullName evidence="2">DNA-binding CsgD family transcriptional regulator</fullName>
    </submittedName>
</protein>
<evidence type="ECO:0000313" key="2">
    <source>
        <dbReference type="EMBL" id="TCN30207.1"/>
    </source>
</evidence>
<dbReference type="InterPro" id="IPR036388">
    <property type="entry name" value="WH-like_DNA-bd_sf"/>
</dbReference>
<sequence>MATDFDLEVIERAFVEAAIDPTKWNEAMEVVSRATVCVGALLFDTESRLPGIPQSESVAGANESYINGGWVERDVRYGVKPILIRKGVATDLDLFTADQIAKHPYYQEFLAPHGLRWCACVKVASGDSLWSLALQRSIEQGPFSPTQLQTLANLSRRLGTASAMSRMLGLARVDAALDAFETSQTAAVIFDSRGNVLKLNTLAEMILDGAVSIIGRRLSSCDRKASNAFDNSLKRVLLGGASSAVAEPVALPRPGRFPILAYVLGLKSIAFNPLAPGQAVALLIDPETRPTPGQAAIQACFSLSAAEAKLAYRLAVGVTLEEAAMACGISYETARNHLKAVFSKTGTHRQPELVILLSRLCHIPTKAV</sequence>
<dbReference type="Gene3D" id="1.10.10.10">
    <property type="entry name" value="Winged helix-like DNA-binding domain superfamily/Winged helix DNA-binding domain"/>
    <property type="match status" value="1"/>
</dbReference>